<dbReference type="CDD" id="cd13399">
    <property type="entry name" value="Slt35-like"/>
    <property type="match status" value="1"/>
</dbReference>
<feature type="domain" description="Transglycosylase SLT" evidence="2">
    <location>
        <begin position="47"/>
        <end position="241"/>
    </location>
</feature>
<dbReference type="Gene3D" id="1.10.8.350">
    <property type="entry name" value="Bacterial muramidase"/>
    <property type="match status" value="1"/>
</dbReference>
<accession>A0A537IF32</accession>
<reference evidence="3 4" key="1">
    <citation type="journal article" date="2019" name="Nat. Microbiol.">
        <title>Mediterranean grassland soil C-N compound turnover is dependent on rainfall and depth, and is mediated by genomically divergent microorganisms.</title>
        <authorList>
            <person name="Diamond S."/>
            <person name="Andeer P.F."/>
            <person name="Li Z."/>
            <person name="Crits-Christoph A."/>
            <person name="Burstein D."/>
            <person name="Anantharaman K."/>
            <person name="Lane K.R."/>
            <person name="Thomas B.C."/>
            <person name="Pan C."/>
            <person name="Northen T.R."/>
            <person name="Banfield J.F."/>
        </authorList>
    </citation>
    <scope>NUCLEOTIDE SEQUENCE [LARGE SCALE GENOMIC DNA]</scope>
    <source>
        <strain evidence="3">NP_8</strain>
    </source>
</reference>
<keyword evidence="1" id="KW-0732">Signal</keyword>
<dbReference type="EMBL" id="VBAP01000173">
    <property type="protein sequence ID" value="TMI69873.1"/>
    <property type="molecule type" value="Genomic_DNA"/>
</dbReference>
<dbReference type="InterPro" id="IPR031304">
    <property type="entry name" value="SLT_2"/>
</dbReference>
<evidence type="ECO:0000256" key="1">
    <source>
        <dbReference type="SAM" id="SignalP"/>
    </source>
</evidence>
<protein>
    <submittedName>
        <fullName evidence="3">Lytic murein transglycosylase B</fullName>
    </submittedName>
</protein>
<dbReference type="PANTHER" id="PTHR30163:SF9">
    <property type="entry name" value="MEMBRANE-BOUND LYTIC MUREIN TRANSGLYCOSYLASE B"/>
    <property type="match status" value="1"/>
</dbReference>
<dbReference type="Pfam" id="PF13406">
    <property type="entry name" value="SLT_2"/>
    <property type="match status" value="1"/>
</dbReference>
<organism evidence="3 4">
    <name type="scientific">Candidatus Segetimicrobium genomatis</name>
    <dbReference type="NCBI Taxonomy" id="2569760"/>
    <lineage>
        <taxon>Bacteria</taxon>
        <taxon>Bacillati</taxon>
        <taxon>Candidatus Sysuimicrobiota</taxon>
        <taxon>Candidatus Sysuimicrobiia</taxon>
        <taxon>Candidatus Sysuimicrobiales</taxon>
        <taxon>Candidatus Segetimicrobiaceae</taxon>
        <taxon>Candidatus Segetimicrobium</taxon>
    </lineage>
</organism>
<sequence>MRGHIPSCSTISGLFHIDLKQRLKHFLLAAALALPAASLAAPGYPQRKEVKQFIAEMVHKHRFTRSELNRVFGRAQFQPAIIKAMEQPAETALASWQAYRALFINRERIDAGVQFWNHHAEPLGRAATEFGVPAEIIVGIIGVETTYGRNVGTYRVIDALSTLAFDYPKRADFFRTELENYLVFTREMRIDALRVKGSYAGAIGIPQFMPGSYRRFALDYDGDGHIRLSTSAADAIGSIGNI</sequence>
<feature type="non-terminal residue" evidence="3">
    <location>
        <position position="242"/>
    </location>
</feature>
<name>A0A537IF32_9BACT</name>
<dbReference type="FunFam" id="1.10.8.350:FF:000001">
    <property type="entry name" value="Lytic murein transglycosylase B"/>
    <property type="match status" value="1"/>
</dbReference>
<feature type="chain" id="PRO_5022149304" evidence="1">
    <location>
        <begin position="41"/>
        <end position="242"/>
    </location>
</feature>
<evidence type="ECO:0000259" key="2">
    <source>
        <dbReference type="Pfam" id="PF13406"/>
    </source>
</evidence>
<comment type="caution">
    <text evidence="3">The sequence shown here is derived from an EMBL/GenBank/DDBJ whole genome shotgun (WGS) entry which is preliminary data.</text>
</comment>
<dbReference type="SUPFAM" id="SSF53955">
    <property type="entry name" value="Lysozyme-like"/>
    <property type="match status" value="1"/>
</dbReference>
<feature type="signal peptide" evidence="1">
    <location>
        <begin position="1"/>
        <end position="40"/>
    </location>
</feature>
<dbReference type="InterPro" id="IPR043426">
    <property type="entry name" value="MltB-like"/>
</dbReference>
<evidence type="ECO:0000313" key="3">
    <source>
        <dbReference type="EMBL" id="TMI69873.1"/>
    </source>
</evidence>
<dbReference type="Proteomes" id="UP000318834">
    <property type="component" value="Unassembled WGS sequence"/>
</dbReference>
<gene>
    <name evidence="3" type="ORF">E6H05_14365</name>
</gene>
<dbReference type="GO" id="GO:0008933">
    <property type="term" value="F:peptidoglycan lytic transglycosylase activity"/>
    <property type="evidence" value="ECO:0007669"/>
    <property type="project" value="TreeGrafter"/>
</dbReference>
<proteinExistence type="predicted"/>
<dbReference type="AlphaFoldDB" id="A0A537IF32"/>
<dbReference type="PANTHER" id="PTHR30163">
    <property type="entry name" value="MEMBRANE-BOUND LYTIC MUREIN TRANSGLYCOSYLASE B"/>
    <property type="match status" value="1"/>
</dbReference>
<evidence type="ECO:0000313" key="4">
    <source>
        <dbReference type="Proteomes" id="UP000318834"/>
    </source>
</evidence>
<dbReference type="InterPro" id="IPR023346">
    <property type="entry name" value="Lysozyme-like_dom_sf"/>
</dbReference>
<dbReference type="GO" id="GO:0009253">
    <property type="term" value="P:peptidoglycan catabolic process"/>
    <property type="evidence" value="ECO:0007669"/>
    <property type="project" value="TreeGrafter"/>
</dbReference>